<feature type="region of interest" description="Disordered" evidence="1">
    <location>
        <begin position="82"/>
        <end position="112"/>
    </location>
</feature>
<evidence type="ECO:0000313" key="3">
    <source>
        <dbReference type="Proteomes" id="UP001219934"/>
    </source>
</evidence>
<gene>
    <name evidence="2" type="ORF">JOQ06_003290</name>
</gene>
<keyword evidence="3" id="KW-1185">Reference proteome</keyword>
<reference evidence="2" key="1">
    <citation type="submission" date="2022-11" db="EMBL/GenBank/DDBJ databases">
        <title>Chromosome-level genome of Pogonophryne albipinna.</title>
        <authorList>
            <person name="Jo E."/>
        </authorList>
    </citation>
    <scope>NUCLEOTIDE SEQUENCE</scope>
    <source>
        <strain evidence="2">SGF0006</strain>
        <tissue evidence="2">Muscle</tissue>
    </source>
</reference>
<sequence length="196" mass="21632">MAVCYAGIICYQNHSFARDKVMVRKSPAGGQRQQGLVLLSGTSTFTDCNNRPLLLLLLLRKPLPLHPTCVCERSAQRRVFAPPAKPTAPTPQQAPTLNPSARKLNQRGASEGSRPLKTLHCLRKASPHRERSICNTVRGVAHYRPSPVPLCLFCAADRRIQLPSWANKHAAPGEQAVYIDEQIDLALEQDPRLTAT</sequence>
<dbReference type="Proteomes" id="UP001219934">
    <property type="component" value="Unassembled WGS sequence"/>
</dbReference>
<name>A0AAD6B9H5_9TELE</name>
<evidence type="ECO:0000313" key="2">
    <source>
        <dbReference type="EMBL" id="KAJ4938681.1"/>
    </source>
</evidence>
<dbReference type="AlphaFoldDB" id="A0AAD6B9H5"/>
<evidence type="ECO:0000256" key="1">
    <source>
        <dbReference type="SAM" id="MobiDB-lite"/>
    </source>
</evidence>
<protein>
    <submittedName>
        <fullName evidence="2">Uncharacterized protein</fullName>
    </submittedName>
</protein>
<organism evidence="2 3">
    <name type="scientific">Pogonophryne albipinna</name>
    <dbReference type="NCBI Taxonomy" id="1090488"/>
    <lineage>
        <taxon>Eukaryota</taxon>
        <taxon>Metazoa</taxon>
        <taxon>Chordata</taxon>
        <taxon>Craniata</taxon>
        <taxon>Vertebrata</taxon>
        <taxon>Euteleostomi</taxon>
        <taxon>Actinopterygii</taxon>
        <taxon>Neopterygii</taxon>
        <taxon>Teleostei</taxon>
        <taxon>Neoteleostei</taxon>
        <taxon>Acanthomorphata</taxon>
        <taxon>Eupercaria</taxon>
        <taxon>Perciformes</taxon>
        <taxon>Notothenioidei</taxon>
        <taxon>Pogonophryne</taxon>
    </lineage>
</organism>
<comment type="caution">
    <text evidence="2">The sequence shown here is derived from an EMBL/GenBank/DDBJ whole genome shotgun (WGS) entry which is preliminary data.</text>
</comment>
<accession>A0AAD6B9H5</accession>
<dbReference type="EMBL" id="JAPTMU010000009">
    <property type="protein sequence ID" value="KAJ4938681.1"/>
    <property type="molecule type" value="Genomic_DNA"/>
</dbReference>
<proteinExistence type="predicted"/>